<dbReference type="EMBL" id="JAKRKC020000001">
    <property type="protein sequence ID" value="MCK2214880.1"/>
    <property type="molecule type" value="Genomic_DNA"/>
</dbReference>
<organism evidence="2 3">
    <name type="scientific">Actinomadura luzonensis</name>
    <dbReference type="NCBI Taxonomy" id="2805427"/>
    <lineage>
        <taxon>Bacteria</taxon>
        <taxon>Bacillati</taxon>
        <taxon>Actinomycetota</taxon>
        <taxon>Actinomycetes</taxon>
        <taxon>Streptosporangiales</taxon>
        <taxon>Thermomonosporaceae</taxon>
        <taxon>Actinomadura</taxon>
    </lineage>
</organism>
<evidence type="ECO:0000256" key="1">
    <source>
        <dbReference type="SAM" id="MobiDB-lite"/>
    </source>
</evidence>
<feature type="region of interest" description="Disordered" evidence="1">
    <location>
        <begin position="1"/>
        <end position="59"/>
    </location>
</feature>
<reference evidence="2 3" key="1">
    <citation type="submission" date="2022-04" db="EMBL/GenBank/DDBJ databases">
        <title>Genome draft of Actinomadura sp. ATCC 31491.</title>
        <authorList>
            <person name="Shi X."/>
            <person name="Du Y."/>
        </authorList>
    </citation>
    <scope>NUCLEOTIDE SEQUENCE [LARGE SCALE GENOMIC DNA]</scope>
    <source>
        <strain evidence="2 3">ATCC 31491</strain>
    </source>
</reference>
<protein>
    <submittedName>
        <fullName evidence="2">Uncharacterized protein</fullName>
    </submittedName>
</protein>
<proteinExistence type="predicted"/>
<sequence length="59" mass="6168">MRDIEVSLEAGPRGGHGLTVRVSGPTGAGLDRGSWRPAPPPPPPEFDDDDLLDPGGCEF</sequence>
<keyword evidence="3" id="KW-1185">Reference proteome</keyword>
<gene>
    <name evidence="2" type="ORF">MF672_013925</name>
</gene>
<accession>A0ABT0FRF1</accession>
<name>A0ABT0FRF1_9ACTN</name>
<comment type="caution">
    <text evidence="2">The sequence shown here is derived from an EMBL/GenBank/DDBJ whole genome shotgun (WGS) entry which is preliminary data.</text>
</comment>
<evidence type="ECO:0000313" key="2">
    <source>
        <dbReference type="EMBL" id="MCK2214880.1"/>
    </source>
</evidence>
<evidence type="ECO:0000313" key="3">
    <source>
        <dbReference type="Proteomes" id="UP001317259"/>
    </source>
</evidence>
<dbReference type="Proteomes" id="UP001317259">
    <property type="component" value="Unassembled WGS sequence"/>
</dbReference>
<dbReference type="RefSeq" id="WP_242374317.1">
    <property type="nucleotide sequence ID" value="NZ_JAKRKC020000001.1"/>
</dbReference>